<evidence type="ECO:0000256" key="2">
    <source>
        <dbReference type="SAM" id="Phobius"/>
    </source>
</evidence>
<feature type="compositionally biased region" description="Pro residues" evidence="1">
    <location>
        <begin position="137"/>
        <end position="151"/>
    </location>
</feature>
<proteinExistence type="predicted"/>
<dbReference type="AlphaFoldDB" id="A0A2B7XE59"/>
<dbReference type="EMBL" id="PDNB01000113">
    <property type="protein sequence ID" value="PGH06947.1"/>
    <property type="molecule type" value="Genomic_DNA"/>
</dbReference>
<dbReference type="InterPro" id="IPR020999">
    <property type="entry name" value="Chitin_synth_reg_RCR"/>
</dbReference>
<feature type="compositionally biased region" description="Low complexity" evidence="1">
    <location>
        <begin position="75"/>
        <end position="87"/>
    </location>
</feature>
<protein>
    <submittedName>
        <fullName evidence="3">Uncharacterized protein</fullName>
    </submittedName>
</protein>
<keyword evidence="2" id="KW-0812">Transmembrane</keyword>
<sequence>MAIIRRYECYEGYDSRIYCRSAWNDWGRWVALAVIIVCAFIVFFAFACVSARRRRRQGLQPFHGTGWAAHHAFWQQQQHQQQYQQPYPNAPPPQYSPAGGFYGPKPTYFGGHQNPPQEQGVEMQPPQNTYRAGEPVYQPPPGPPPAAGNNK</sequence>
<gene>
    <name evidence="3" type="ORF">AJ79_06421</name>
</gene>
<dbReference type="Pfam" id="PF12273">
    <property type="entry name" value="RCR"/>
    <property type="match status" value="1"/>
</dbReference>
<dbReference type="Proteomes" id="UP000223968">
    <property type="component" value="Unassembled WGS sequence"/>
</dbReference>
<feature type="transmembrane region" description="Helical" evidence="2">
    <location>
        <begin position="29"/>
        <end position="49"/>
    </location>
</feature>
<keyword evidence="2" id="KW-0472">Membrane</keyword>
<evidence type="ECO:0000313" key="4">
    <source>
        <dbReference type="Proteomes" id="UP000223968"/>
    </source>
</evidence>
<keyword evidence="4" id="KW-1185">Reference proteome</keyword>
<accession>A0A2B7XE59</accession>
<dbReference type="OrthoDB" id="3556830at2759"/>
<comment type="caution">
    <text evidence="3">The sequence shown here is derived from an EMBL/GenBank/DDBJ whole genome shotgun (WGS) entry which is preliminary data.</text>
</comment>
<dbReference type="GO" id="GO:0016192">
    <property type="term" value="P:vesicle-mediated transport"/>
    <property type="evidence" value="ECO:0007669"/>
    <property type="project" value="TreeGrafter"/>
</dbReference>
<keyword evidence="2" id="KW-1133">Transmembrane helix</keyword>
<dbReference type="PANTHER" id="PTHR28187:SF1">
    <property type="entry name" value="PROTEIN RCR1-RELATED"/>
    <property type="match status" value="1"/>
</dbReference>
<feature type="region of interest" description="Disordered" evidence="1">
    <location>
        <begin position="73"/>
        <end position="151"/>
    </location>
</feature>
<reference evidence="3 4" key="1">
    <citation type="submission" date="2017-10" db="EMBL/GenBank/DDBJ databases">
        <title>Comparative genomics in systemic dimorphic fungi from Ajellomycetaceae.</title>
        <authorList>
            <person name="Munoz J.F."/>
            <person name="Mcewen J.G."/>
            <person name="Clay O.K."/>
            <person name="Cuomo C.A."/>
        </authorList>
    </citation>
    <scope>NUCLEOTIDE SEQUENCE [LARGE SCALE GENOMIC DNA]</scope>
    <source>
        <strain evidence="3 4">UAMH5409</strain>
    </source>
</reference>
<dbReference type="PANTHER" id="PTHR28187">
    <property type="entry name" value="PROTEIN RCR1-RELATED"/>
    <property type="match status" value="1"/>
</dbReference>
<name>A0A2B7XE59_9EURO</name>
<evidence type="ECO:0000313" key="3">
    <source>
        <dbReference type="EMBL" id="PGH06947.1"/>
    </source>
</evidence>
<organism evidence="3 4">
    <name type="scientific">Helicocarpus griseus UAMH5409</name>
    <dbReference type="NCBI Taxonomy" id="1447875"/>
    <lineage>
        <taxon>Eukaryota</taxon>
        <taxon>Fungi</taxon>
        <taxon>Dikarya</taxon>
        <taxon>Ascomycota</taxon>
        <taxon>Pezizomycotina</taxon>
        <taxon>Eurotiomycetes</taxon>
        <taxon>Eurotiomycetidae</taxon>
        <taxon>Onygenales</taxon>
        <taxon>Ajellomycetaceae</taxon>
        <taxon>Helicocarpus</taxon>
    </lineage>
</organism>
<evidence type="ECO:0000256" key="1">
    <source>
        <dbReference type="SAM" id="MobiDB-lite"/>
    </source>
</evidence>